<dbReference type="EMBL" id="QKUF01000001">
    <property type="protein sequence ID" value="PZW36247.1"/>
    <property type="molecule type" value="Genomic_DNA"/>
</dbReference>
<dbReference type="PANTHER" id="PTHR10569:SF2">
    <property type="entry name" value="GLYCOGEN DEBRANCHING ENZYME"/>
    <property type="match status" value="1"/>
</dbReference>
<dbReference type="InterPro" id="IPR012341">
    <property type="entry name" value="6hp_glycosidase-like_sf"/>
</dbReference>
<dbReference type="OrthoDB" id="9761875at2"/>
<dbReference type="InterPro" id="IPR006451">
    <property type="entry name" value="Glycogen_debranch_arc"/>
</dbReference>
<gene>
    <name evidence="3" type="ORF">EI42_00420</name>
</gene>
<accession>A0A326UCM4</accession>
<name>A0A326UCM4_THEHA</name>
<dbReference type="NCBIfam" id="TIGR01561">
    <property type="entry name" value="gde_arch"/>
    <property type="match status" value="1"/>
</dbReference>
<keyword evidence="4" id="KW-1185">Reference proteome</keyword>
<feature type="domain" description="Glycogen debranching enzyme bacterial and archaeal type N-terminal" evidence="2">
    <location>
        <begin position="38"/>
        <end position="260"/>
    </location>
</feature>
<evidence type="ECO:0000313" key="3">
    <source>
        <dbReference type="EMBL" id="PZW36247.1"/>
    </source>
</evidence>
<dbReference type="InterPro" id="IPR010401">
    <property type="entry name" value="AGL/Gdb1"/>
</dbReference>
<proteinExistence type="predicted"/>
<dbReference type="Proteomes" id="UP000248806">
    <property type="component" value="Unassembled WGS sequence"/>
</dbReference>
<dbReference type="SUPFAM" id="SSF48208">
    <property type="entry name" value="Six-hairpin glycosidases"/>
    <property type="match status" value="1"/>
</dbReference>
<dbReference type="Pfam" id="PF12439">
    <property type="entry name" value="GDE_N"/>
    <property type="match status" value="1"/>
</dbReference>
<evidence type="ECO:0000259" key="1">
    <source>
        <dbReference type="Pfam" id="PF06202"/>
    </source>
</evidence>
<evidence type="ECO:0000313" key="4">
    <source>
        <dbReference type="Proteomes" id="UP000248806"/>
    </source>
</evidence>
<reference evidence="3 4" key="1">
    <citation type="submission" date="2018-06" db="EMBL/GenBank/DDBJ databases">
        <title>Genomic Encyclopedia of Archaeal and Bacterial Type Strains, Phase II (KMG-II): from individual species to whole genera.</title>
        <authorList>
            <person name="Goeker M."/>
        </authorList>
    </citation>
    <scope>NUCLEOTIDE SEQUENCE [LARGE SCALE GENOMIC DNA]</scope>
    <source>
        <strain evidence="3 4">ATCC BAA-1881</strain>
    </source>
</reference>
<dbReference type="GO" id="GO:0005980">
    <property type="term" value="P:glycogen catabolic process"/>
    <property type="evidence" value="ECO:0007669"/>
    <property type="project" value="InterPro"/>
</dbReference>
<dbReference type="InterPro" id="IPR008928">
    <property type="entry name" value="6-hairpin_glycosidase_sf"/>
</dbReference>
<protein>
    <submittedName>
        <fullName evidence="3">Putative glycogen debranching enzyme</fullName>
    </submittedName>
</protein>
<dbReference type="GO" id="GO:0004135">
    <property type="term" value="F:amylo-alpha-1,6-glucosidase activity"/>
    <property type="evidence" value="ECO:0007669"/>
    <property type="project" value="InterPro"/>
</dbReference>
<dbReference type="InterPro" id="IPR032790">
    <property type="entry name" value="GDE_C"/>
</dbReference>
<dbReference type="FunFam" id="1.50.10.10:FF:000073">
    <property type="entry name" value="Glycogen debranching enzyme, hypothetical (TreX-like)"/>
    <property type="match status" value="1"/>
</dbReference>
<comment type="caution">
    <text evidence="3">The sequence shown here is derived from an EMBL/GenBank/DDBJ whole genome shotgun (WGS) entry which is preliminary data.</text>
</comment>
<dbReference type="Gene3D" id="1.50.10.10">
    <property type="match status" value="1"/>
</dbReference>
<evidence type="ECO:0000259" key="2">
    <source>
        <dbReference type="Pfam" id="PF12439"/>
    </source>
</evidence>
<dbReference type="AlphaFoldDB" id="A0A326UCM4"/>
<dbReference type="PANTHER" id="PTHR10569">
    <property type="entry name" value="GLYCOGEN DEBRANCHING ENZYME"/>
    <property type="match status" value="1"/>
</dbReference>
<dbReference type="Pfam" id="PF06202">
    <property type="entry name" value="GDE_C"/>
    <property type="match status" value="1"/>
</dbReference>
<dbReference type="GO" id="GO:0004134">
    <property type="term" value="F:4-alpha-glucanotransferase activity"/>
    <property type="evidence" value="ECO:0007669"/>
    <property type="project" value="InterPro"/>
</dbReference>
<dbReference type="RefSeq" id="WP_111318331.1">
    <property type="nucleotide sequence ID" value="NZ_BIFX01000001.1"/>
</dbReference>
<organism evidence="3 4">
    <name type="scientific">Thermosporothrix hazakensis</name>
    <dbReference type="NCBI Taxonomy" id="644383"/>
    <lineage>
        <taxon>Bacteria</taxon>
        <taxon>Bacillati</taxon>
        <taxon>Chloroflexota</taxon>
        <taxon>Ktedonobacteria</taxon>
        <taxon>Ktedonobacterales</taxon>
        <taxon>Thermosporotrichaceae</taxon>
        <taxon>Thermosporothrix</taxon>
    </lineage>
</organism>
<feature type="domain" description="Glycogen debranching enzyme C-terminal" evidence="1">
    <location>
        <begin position="320"/>
        <end position="687"/>
    </location>
</feature>
<dbReference type="InterPro" id="IPR024742">
    <property type="entry name" value="Glycogen_debranch_N"/>
</dbReference>
<sequence length="699" mass="79540">MFAKLQNEPVAQPADSAFWHIRLDRSICADIQTALNYEWLVTNGIGGYASSSLVGATTRGYHGLLVAAVRPPVERVVMVTGIDEEITLTDGTVLKLGTHEYQGGVLDPQGYHYLEAFELEGDIPCFRYRLTDELLLEKRIWMEYGENRTYVQYRLHGAKQGDNALALTLVPFCLSRDYHGVTRGSEDWHFIVDSQQNRCRIRAYDGAPVFYLVAGPSAFFSPTGLWYWHVYHRRERERGLPDLEDVYQPGIFRLSLGVDEPVSLVLAAGEQSLAEFGGEQHEAAVSAALRRQQQRIQRVLDTAACVAEQDPVRARLTLAADQCIVSRPAAQGTEASRTVIAGYPWFTDWGRDTMISLPGLFLCTGRYEEARALLRAFLAYVQDGLIPNRFPDYDATPEYNTIDATLWLFYALDRYLKETNDMALLQEVYPILVDIIEHHVKGTRYNIGMDAEDGLLRGGEQGVQLTWMDAKIEEWVVTPRRGKPVEVNALWYFALRAMERWTQQLGGESTPYQQRSELVKLHFARRFWYADGGYLYDVVDVDGVANQNDPALRPNQLFAAALAPDLLAREQIESLFQQVTQYLLTPAGLRTLSPHDPNYHNHFNGNRWQRDSAYHQGTVWQWLIGPYIDVHWLLYRDVRAIRELLQPLIEQLTLMGLGSISEVAEPEPPFELAGCFAQAWSVAEVLRCWRLVQAEQNQE</sequence>